<dbReference type="CDD" id="cd00200">
    <property type="entry name" value="WD40"/>
    <property type="match status" value="1"/>
</dbReference>
<feature type="zinc finger region" description="TRAF-type" evidence="6">
    <location>
        <begin position="161"/>
        <end position="213"/>
    </location>
</feature>
<feature type="coiled-coil region" evidence="8">
    <location>
        <begin position="341"/>
        <end position="400"/>
    </location>
</feature>
<evidence type="ECO:0000256" key="7">
    <source>
        <dbReference type="PROSITE-ProRule" id="PRU00221"/>
    </source>
</evidence>
<evidence type="ECO:0000256" key="2">
    <source>
        <dbReference type="ARBA" id="ARBA00022723"/>
    </source>
</evidence>
<dbReference type="InterPro" id="IPR013083">
    <property type="entry name" value="Znf_RING/FYVE/PHD"/>
</dbReference>
<dbReference type="PROSITE" id="PS50082">
    <property type="entry name" value="WD_REPEATS_2"/>
    <property type="match status" value="3"/>
</dbReference>
<dbReference type="InterPro" id="IPR001841">
    <property type="entry name" value="Znf_RING"/>
</dbReference>
<feature type="region of interest" description="Disordered" evidence="9">
    <location>
        <begin position="455"/>
        <end position="510"/>
    </location>
</feature>
<organism evidence="12 13">
    <name type="scientific">Rhizophlyctis rosea</name>
    <dbReference type="NCBI Taxonomy" id="64517"/>
    <lineage>
        <taxon>Eukaryota</taxon>
        <taxon>Fungi</taxon>
        <taxon>Fungi incertae sedis</taxon>
        <taxon>Chytridiomycota</taxon>
        <taxon>Chytridiomycota incertae sedis</taxon>
        <taxon>Chytridiomycetes</taxon>
        <taxon>Rhizophlyctidales</taxon>
        <taxon>Rhizophlyctidaceae</taxon>
        <taxon>Rhizophlyctis</taxon>
    </lineage>
</organism>
<keyword evidence="3" id="KW-0677">Repeat</keyword>
<dbReference type="Gene3D" id="2.130.10.10">
    <property type="entry name" value="YVTN repeat-like/Quinoprotein amine dehydrogenase"/>
    <property type="match status" value="1"/>
</dbReference>
<evidence type="ECO:0000313" key="13">
    <source>
        <dbReference type="Proteomes" id="UP001212841"/>
    </source>
</evidence>
<keyword evidence="4 6" id="KW-0863">Zinc-finger</keyword>
<dbReference type="InterPro" id="IPR001293">
    <property type="entry name" value="Znf_TRAF"/>
</dbReference>
<feature type="compositionally biased region" description="Polar residues" evidence="9">
    <location>
        <begin position="455"/>
        <end position="480"/>
    </location>
</feature>
<dbReference type="Pfam" id="PF00097">
    <property type="entry name" value="zf-C3HC4"/>
    <property type="match status" value="1"/>
</dbReference>
<sequence>MPQPGKQGEYEKYEYVNQDSVSADLVGSICSYPRDDPVYLPCGESGHEFCRDCVTPWIRDHGWCPSCRSLKRLDDIRPVPLISIRSMLGSLHVQCKNGWMEPEEVHDRLGQGRTVLACKYIGRKDNIAEHHGRFCEFVVRKCAHHGNGCTQENFRQFVEPHEKLCLFASIPCTHAAEGCTWRDQRQRLDDHVSKDCGFVSVHCKYSKVEDITCCAFRGHRRLYNAHVSKCPYRVLEPALKALKPLLANNPELQTVQQSLLDLQQQVNELQGSWESRVQYLSNTLFRMRTGRDKTWAKQFDESRQERNSQRQRIDAFDKSLYALRVLVETMQKDLHLAKTHIGSFRGNLRDARNRMEEMKTNYDREVVDLQAQLAQQIRDGQQKDREIAGLRNEMRQMRESLIILQMLYFENVRQRSTGFTDLQTAMQRQLQQSMVGLQNQDQQDLAGLRENFVGSQNQRQQHVEEVQNQPDGGSEDSNGTFDPRAAAWADEVDSEEGATTPELDSADEPDLEINLRHAAPAEVRRSLVGQPKTPLDIHCPPPASRVREQSADLNMRGEPAQTANNFLPIAANNQAVVISGSDNKNAGIVWYEKGREYCLHGHTAAITSIAVSASKAYVVTASEDKLAKIWRTAVEGPEGVTQLECLHTLAGHAKHVLAVTLSLDSERVLTGSRDKTVKLWELETGREVKSFGGHWSDVLCVAFSDGGECLAGGSKTGTVKVWDVESGELLWNFSGFKASVGLVRLRFVPGARRILIGTGGGWVTTSDLEEGNVPVTWKVCEGKVEIMDVQVHDEHGTRVLVREGLDVRVFELDEELTSAKVLCSLEVVKPEKVLAWGEGEGPVGMSFNTNGKVVVGRFGDGRVVVWDSECGEVIIRFKAE</sequence>
<feature type="domain" description="RING-type" evidence="10">
    <location>
        <begin position="29"/>
        <end position="68"/>
    </location>
</feature>
<protein>
    <submittedName>
        <fullName evidence="12">Uncharacterized protein</fullName>
    </submittedName>
</protein>
<feature type="repeat" description="WD" evidence="7">
    <location>
        <begin position="599"/>
        <end position="630"/>
    </location>
</feature>
<dbReference type="SMART" id="SM00320">
    <property type="entry name" value="WD40"/>
    <property type="match status" value="4"/>
</dbReference>
<evidence type="ECO:0000256" key="6">
    <source>
        <dbReference type="PROSITE-ProRule" id="PRU00207"/>
    </source>
</evidence>
<keyword evidence="5 6" id="KW-0862">Zinc</keyword>
<evidence type="ECO:0000259" key="10">
    <source>
        <dbReference type="PROSITE" id="PS50089"/>
    </source>
</evidence>
<dbReference type="InterPro" id="IPR018957">
    <property type="entry name" value="Znf_C3HC4_RING-type"/>
</dbReference>
<feature type="repeat" description="WD" evidence="7">
    <location>
        <begin position="649"/>
        <end position="690"/>
    </location>
</feature>
<dbReference type="PANTHER" id="PTHR19879">
    <property type="entry name" value="TRANSCRIPTION INITIATION FACTOR TFIID"/>
    <property type="match status" value="1"/>
</dbReference>
<dbReference type="InterPro" id="IPR019775">
    <property type="entry name" value="WD40_repeat_CS"/>
</dbReference>
<dbReference type="PANTHER" id="PTHR19879:SF9">
    <property type="entry name" value="TRANSCRIPTION INITIATION FACTOR TFIID SUBUNIT 5"/>
    <property type="match status" value="1"/>
</dbReference>
<evidence type="ECO:0000256" key="4">
    <source>
        <dbReference type="ARBA" id="ARBA00022771"/>
    </source>
</evidence>
<evidence type="ECO:0000256" key="1">
    <source>
        <dbReference type="ARBA" id="ARBA00022574"/>
    </source>
</evidence>
<evidence type="ECO:0000259" key="11">
    <source>
        <dbReference type="PROSITE" id="PS50145"/>
    </source>
</evidence>
<dbReference type="SUPFAM" id="SSF50978">
    <property type="entry name" value="WD40 repeat-like"/>
    <property type="match status" value="1"/>
</dbReference>
<dbReference type="PRINTS" id="PR00320">
    <property type="entry name" value="GPROTEINBRPT"/>
</dbReference>
<dbReference type="PROSITE" id="PS50089">
    <property type="entry name" value="ZF_RING_2"/>
    <property type="match status" value="1"/>
</dbReference>
<dbReference type="SUPFAM" id="SSF49599">
    <property type="entry name" value="TRAF domain-like"/>
    <property type="match status" value="1"/>
</dbReference>
<gene>
    <name evidence="12" type="ORF">HK097_000590</name>
</gene>
<dbReference type="InterPro" id="IPR015943">
    <property type="entry name" value="WD40/YVTN_repeat-like_dom_sf"/>
</dbReference>
<evidence type="ECO:0000256" key="5">
    <source>
        <dbReference type="ARBA" id="ARBA00022833"/>
    </source>
</evidence>
<feature type="region of interest" description="Disordered" evidence="9">
    <location>
        <begin position="525"/>
        <end position="550"/>
    </location>
</feature>
<dbReference type="PROSITE" id="PS50145">
    <property type="entry name" value="ZF_TRAF"/>
    <property type="match status" value="1"/>
</dbReference>
<name>A0AAD5S7X3_9FUNG</name>
<reference evidence="12" key="1">
    <citation type="submission" date="2020-05" db="EMBL/GenBank/DDBJ databases">
        <title>Phylogenomic resolution of chytrid fungi.</title>
        <authorList>
            <person name="Stajich J.E."/>
            <person name="Amses K."/>
            <person name="Simmons R."/>
            <person name="Seto K."/>
            <person name="Myers J."/>
            <person name="Bonds A."/>
            <person name="Quandt C.A."/>
            <person name="Barry K."/>
            <person name="Liu P."/>
            <person name="Grigoriev I."/>
            <person name="Longcore J.E."/>
            <person name="James T.Y."/>
        </authorList>
    </citation>
    <scope>NUCLEOTIDE SEQUENCE</scope>
    <source>
        <strain evidence="12">JEL0318</strain>
    </source>
</reference>
<dbReference type="InterPro" id="IPR020472">
    <property type="entry name" value="WD40_PAC1"/>
</dbReference>
<evidence type="ECO:0000256" key="9">
    <source>
        <dbReference type="SAM" id="MobiDB-lite"/>
    </source>
</evidence>
<dbReference type="Proteomes" id="UP001212841">
    <property type="component" value="Unassembled WGS sequence"/>
</dbReference>
<proteinExistence type="predicted"/>
<keyword evidence="13" id="KW-1185">Reference proteome</keyword>
<evidence type="ECO:0000256" key="3">
    <source>
        <dbReference type="ARBA" id="ARBA00022737"/>
    </source>
</evidence>
<keyword evidence="8" id="KW-0175">Coiled coil</keyword>
<keyword evidence="1 7" id="KW-0853">WD repeat</keyword>
<feature type="repeat" description="WD" evidence="7">
    <location>
        <begin position="691"/>
        <end position="732"/>
    </location>
</feature>
<accession>A0AAD5S7X3</accession>
<dbReference type="Gene3D" id="3.30.40.10">
    <property type="entry name" value="Zinc/RING finger domain, C3HC4 (zinc finger)"/>
    <property type="match status" value="2"/>
</dbReference>
<dbReference type="InterPro" id="IPR036322">
    <property type="entry name" value="WD40_repeat_dom_sf"/>
</dbReference>
<feature type="domain" description="TRAF-type" evidence="11">
    <location>
        <begin position="161"/>
        <end position="213"/>
    </location>
</feature>
<keyword evidence="2 6" id="KW-0479">Metal-binding</keyword>
<dbReference type="AlphaFoldDB" id="A0AAD5S7X3"/>
<dbReference type="PROSITE" id="PS50294">
    <property type="entry name" value="WD_REPEATS_REGION"/>
    <property type="match status" value="3"/>
</dbReference>
<dbReference type="InterPro" id="IPR001680">
    <property type="entry name" value="WD40_rpt"/>
</dbReference>
<dbReference type="Pfam" id="PF00400">
    <property type="entry name" value="WD40"/>
    <property type="match status" value="3"/>
</dbReference>
<dbReference type="SUPFAM" id="SSF57850">
    <property type="entry name" value="RING/U-box"/>
    <property type="match status" value="1"/>
</dbReference>
<dbReference type="GO" id="GO:0008270">
    <property type="term" value="F:zinc ion binding"/>
    <property type="evidence" value="ECO:0007669"/>
    <property type="project" value="UniProtKB-KW"/>
</dbReference>
<dbReference type="EMBL" id="JADGJD010001101">
    <property type="protein sequence ID" value="KAJ3046738.1"/>
    <property type="molecule type" value="Genomic_DNA"/>
</dbReference>
<comment type="caution">
    <text evidence="12">The sequence shown here is derived from an EMBL/GenBank/DDBJ whole genome shotgun (WGS) entry which is preliminary data.</text>
</comment>
<evidence type="ECO:0000313" key="12">
    <source>
        <dbReference type="EMBL" id="KAJ3046738.1"/>
    </source>
</evidence>
<dbReference type="PROSITE" id="PS00678">
    <property type="entry name" value="WD_REPEATS_1"/>
    <property type="match status" value="1"/>
</dbReference>
<evidence type="ECO:0000256" key="8">
    <source>
        <dbReference type="SAM" id="Coils"/>
    </source>
</evidence>